<sequence>MTKHEWQQNKHASLSNLKNDTNFLYFSFTTRCLEIKLCSIHFIVTTLPAELNYSKNVIITLIFKRIIRK</sequence>
<organism evidence="1 2">
    <name type="scientific">Acropora cervicornis</name>
    <name type="common">Staghorn coral</name>
    <dbReference type="NCBI Taxonomy" id="6130"/>
    <lineage>
        <taxon>Eukaryota</taxon>
        <taxon>Metazoa</taxon>
        <taxon>Cnidaria</taxon>
        <taxon>Anthozoa</taxon>
        <taxon>Hexacorallia</taxon>
        <taxon>Scleractinia</taxon>
        <taxon>Astrocoeniina</taxon>
        <taxon>Acroporidae</taxon>
        <taxon>Acropora</taxon>
    </lineage>
</organism>
<accession>A0AAD9Q6F0</accession>
<gene>
    <name evidence="1" type="ORF">P5673_022582</name>
</gene>
<dbReference type="Proteomes" id="UP001249851">
    <property type="component" value="Unassembled WGS sequence"/>
</dbReference>
<dbReference type="AlphaFoldDB" id="A0AAD9Q6F0"/>
<reference evidence="1" key="1">
    <citation type="journal article" date="2023" name="G3 (Bethesda)">
        <title>Whole genome assembly and annotation of the endangered Caribbean coral Acropora cervicornis.</title>
        <authorList>
            <person name="Selwyn J.D."/>
            <person name="Vollmer S.V."/>
        </authorList>
    </citation>
    <scope>NUCLEOTIDE SEQUENCE</scope>
    <source>
        <strain evidence="1">K2</strain>
    </source>
</reference>
<comment type="caution">
    <text evidence="1">The sequence shown here is derived from an EMBL/GenBank/DDBJ whole genome shotgun (WGS) entry which is preliminary data.</text>
</comment>
<evidence type="ECO:0000313" key="2">
    <source>
        <dbReference type="Proteomes" id="UP001249851"/>
    </source>
</evidence>
<reference evidence="1" key="2">
    <citation type="journal article" date="2023" name="Science">
        <title>Genomic signatures of disease resistance in endangered staghorn corals.</title>
        <authorList>
            <person name="Vollmer S.V."/>
            <person name="Selwyn J.D."/>
            <person name="Despard B.A."/>
            <person name="Roesel C.L."/>
        </authorList>
    </citation>
    <scope>NUCLEOTIDE SEQUENCE</scope>
    <source>
        <strain evidence="1">K2</strain>
    </source>
</reference>
<keyword evidence="2" id="KW-1185">Reference proteome</keyword>
<dbReference type="EMBL" id="JARQWQ010000061">
    <property type="protein sequence ID" value="KAK2555569.1"/>
    <property type="molecule type" value="Genomic_DNA"/>
</dbReference>
<evidence type="ECO:0000313" key="1">
    <source>
        <dbReference type="EMBL" id="KAK2555569.1"/>
    </source>
</evidence>
<proteinExistence type="predicted"/>
<name>A0AAD9Q6F0_ACRCE</name>
<protein>
    <submittedName>
        <fullName evidence="1">Uncharacterized protein</fullName>
    </submittedName>
</protein>